<keyword evidence="7 9" id="KW-0472">Membrane</keyword>
<dbReference type="SMART" id="SM00220">
    <property type="entry name" value="S_TKc"/>
    <property type="match status" value="1"/>
</dbReference>
<dbReference type="EMBL" id="BDQV01002231">
    <property type="protein sequence ID" value="GAY36327.1"/>
    <property type="molecule type" value="Genomic_DNA"/>
</dbReference>
<evidence type="ECO:0000256" key="7">
    <source>
        <dbReference type="ARBA" id="ARBA00023136"/>
    </source>
</evidence>
<keyword evidence="5" id="KW-0677">Repeat</keyword>
<sequence length="756" mass="84790">MVTCISLTMHKILICFYISVTGFISLDCGSPKDSNYTDSLTGLNYTSDSAFIGTGISKSISPEFKTEDLNQQLGNVRSFPEGKRNCYNVKLPRAKNNKYLIRARFMYGNLKLENADSIISEEIIHVPSSDYLQTCLVNTGLGTPFISALEIRSLNNTIYKTKSGSLHLFSRLDIASTTKQMVRYQDDAYYDRIWMPFNLENWGKISTSLTIDDGFYIDLRPPEVVMRTAATPANASEPLEFYLITDDTLEFNFYFYFAELTKLQPNESREFNISFNGKHIYGPLSPEYLYSLAIFSVLPTMSGGDNRFSIYKTKDSTLPPILNAIEIYTVKQFLQHHTDEQDVDAIKSIKSVYGVKKNWQGDPCVPRAYIWNGLNCSYDGFDPSRIMSLNLSASGLTGEIAPYFSNLPLLQYLLTGPVPNFLAKLPALRILNLEENMLTGLVPIQLIERSKKGSLSLSIGGNPELCSSDTCKAKKKFVIPVAASAVTLFILITALTILWILKRRKQQVKCLRCVSYLIVNKFSCCLNLIMMMRSVGKVDTYDSLELENRRFSHSQILRLTNNFEKVLGKGGSGTLADNCENILSWKERLQIAVEAAQDDEFQAKLSDFGLSRTFPVQGGTRVSTALAGTPGYLDPEYIISDRLTEKSDVHSFGIVLLEIITGQPVIKEISENEKTHISQWVASMLAKGDVKNIADPRLKTDFDFDCFLKAVETAMACVSLTAAERPTMNKVSMKLNECLAMEVARTKQTHQPYDTE</sequence>
<dbReference type="Proteomes" id="UP000236630">
    <property type="component" value="Unassembled WGS sequence"/>
</dbReference>
<keyword evidence="6 9" id="KW-1133">Transmembrane helix</keyword>
<evidence type="ECO:0000256" key="6">
    <source>
        <dbReference type="ARBA" id="ARBA00022989"/>
    </source>
</evidence>
<evidence type="ECO:0000256" key="1">
    <source>
        <dbReference type="ARBA" id="ARBA00004167"/>
    </source>
</evidence>
<gene>
    <name evidence="12" type="ORF">CUMW_279580</name>
</gene>
<dbReference type="Pfam" id="PF00069">
    <property type="entry name" value="Pkinase"/>
    <property type="match status" value="1"/>
</dbReference>
<dbReference type="Gene3D" id="1.10.510.10">
    <property type="entry name" value="Transferase(Phosphotransferase) domain 1"/>
    <property type="match status" value="1"/>
</dbReference>
<feature type="signal peptide" evidence="10">
    <location>
        <begin position="1"/>
        <end position="22"/>
    </location>
</feature>
<dbReference type="PROSITE" id="PS50011">
    <property type="entry name" value="PROTEIN_KINASE_DOM"/>
    <property type="match status" value="1"/>
</dbReference>
<reference evidence="12 13" key="1">
    <citation type="journal article" date="2017" name="Front. Genet.">
        <title>Draft sequencing of the heterozygous diploid genome of Satsuma (Citrus unshiu Marc.) using a hybrid assembly approach.</title>
        <authorList>
            <person name="Shimizu T."/>
            <person name="Tanizawa Y."/>
            <person name="Mochizuki T."/>
            <person name="Nagasaki H."/>
            <person name="Yoshioka T."/>
            <person name="Toyoda A."/>
            <person name="Fujiyama A."/>
            <person name="Kaminuma E."/>
            <person name="Nakamura Y."/>
        </authorList>
    </citation>
    <scope>NUCLEOTIDE SEQUENCE [LARGE SCALE GENOMIC DNA]</scope>
    <source>
        <strain evidence="13">cv. Miyagawa wase</strain>
    </source>
</reference>
<evidence type="ECO:0000313" key="12">
    <source>
        <dbReference type="EMBL" id="GAY36327.1"/>
    </source>
</evidence>
<dbReference type="AlphaFoldDB" id="A0A2H5N8P1"/>
<keyword evidence="8" id="KW-0675">Receptor</keyword>
<comment type="subcellular location">
    <subcellularLocation>
        <location evidence="1">Membrane</location>
        <topology evidence="1">Single-pass membrane protein</topology>
    </subcellularLocation>
</comment>
<dbReference type="SUPFAM" id="SSF52058">
    <property type="entry name" value="L domain-like"/>
    <property type="match status" value="1"/>
</dbReference>
<dbReference type="SUPFAM" id="SSF56112">
    <property type="entry name" value="Protein kinase-like (PK-like)"/>
    <property type="match status" value="1"/>
</dbReference>
<keyword evidence="2" id="KW-0433">Leucine-rich repeat</keyword>
<evidence type="ECO:0000313" key="13">
    <source>
        <dbReference type="Proteomes" id="UP000236630"/>
    </source>
</evidence>
<dbReference type="GO" id="GO:0005524">
    <property type="term" value="F:ATP binding"/>
    <property type="evidence" value="ECO:0007669"/>
    <property type="project" value="InterPro"/>
</dbReference>
<evidence type="ECO:0000259" key="11">
    <source>
        <dbReference type="PROSITE" id="PS50011"/>
    </source>
</evidence>
<name>A0A2H5N8P1_CITUN</name>
<dbReference type="Pfam" id="PF12819">
    <property type="entry name" value="Malectin_like"/>
    <property type="match status" value="1"/>
</dbReference>
<protein>
    <recommendedName>
        <fullName evidence="11">Protein kinase domain-containing protein</fullName>
    </recommendedName>
</protein>
<evidence type="ECO:0000256" key="5">
    <source>
        <dbReference type="ARBA" id="ARBA00022737"/>
    </source>
</evidence>
<dbReference type="GO" id="GO:0004672">
    <property type="term" value="F:protein kinase activity"/>
    <property type="evidence" value="ECO:0007669"/>
    <property type="project" value="InterPro"/>
</dbReference>
<evidence type="ECO:0000256" key="2">
    <source>
        <dbReference type="ARBA" id="ARBA00022614"/>
    </source>
</evidence>
<dbReference type="InterPro" id="IPR024788">
    <property type="entry name" value="Malectin-like_Carb-bd_dom"/>
</dbReference>
<dbReference type="FunFam" id="3.80.10.10:FF:000129">
    <property type="entry name" value="Leucine-rich repeat receptor-like kinase"/>
    <property type="match status" value="1"/>
</dbReference>
<dbReference type="PANTHER" id="PTHR45631">
    <property type="entry name" value="OS07G0107800 PROTEIN-RELATED"/>
    <property type="match status" value="1"/>
</dbReference>
<dbReference type="STRING" id="55188.A0A2H5N8P1"/>
<feature type="domain" description="Protein kinase" evidence="11">
    <location>
        <begin position="444"/>
        <end position="739"/>
    </location>
</feature>
<proteinExistence type="predicted"/>
<evidence type="ECO:0000256" key="4">
    <source>
        <dbReference type="ARBA" id="ARBA00022729"/>
    </source>
</evidence>
<evidence type="ECO:0000256" key="9">
    <source>
        <dbReference type="SAM" id="Phobius"/>
    </source>
</evidence>
<feature type="transmembrane region" description="Helical" evidence="9">
    <location>
        <begin position="477"/>
        <end position="501"/>
    </location>
</feature>
<evidence type="ECO:0000256" key="3">
    <source>
        <dbReference type="ARBA" id="ARBA00022692"/>
    </source>
</evidence>
<keyword evidence="13" id="KW-1185">Reference proteome</keyword>
<organism evidence="12 13">
    <name type="scientific">Citrus unshiu</name>
    <name type="common">Satsuma mandarin</name>
    <name type="synonym">Citrus nobilis var. unshiu</name>
    <dbReference type="NCBI Taxonomy" id="55188"/>
    <lineage>
        <taxon>Eukaryota</taxon>
        <taxon>Viridiplantae</taxon>
        <taxon>Streptophyta</taxon>
        <taxon>Embryophyta</taxon>
        <taxon>Tracheophyta</taxon>
        <taxon>Spermatophyta</taxon>
        <taxon>Magnoliopsida</taxon>
        <taxon>eudicotyledons</taxon>
        <taxon>Gunneridae</taxon>
        <taxon>Pentapetalae</taxon>
        <taxon>rosids</taxon>
        <taxon>malvids</taxon>
        <taxon>Sapindales</taxon>
        <taxon>Rutaceae</taxon>
        <taxon>Aurantioideae</taxon>
        <taxon>Citrus</taxon>
    </lineage>
</organism>
<dbReference type="PANTHER" id="PTHR45631:SF202">
    <property type="entry name" value="SENESCENCE-INDUCED RECEPTOR-LIKE SERINE_THREONINE-PROTEIN KINASE"/>
    <property type="match status" value="1"/>
</dbReference>
<feature type="chain" id="PRO_5014180242" description="Protein kinase domain-containing protein" evidence="10">
    <location>
        <begin position="23"/>
        <end position="756"/>
    </location>
</feature>
<feature type="transmembrane region" description="Helical" evidence="9">
    <location>
        <begin position="513"/>
        <end position="532"/>
    </location>
</feature>
<keyword evidence="3 9" id="KW-0812">Transmembrane</keyword>
<dbReference type="Gene3D" id="3.80.10.10">
    <property type="entry name" value="Ribonuclease Inhibitor"/>
    <property type="match status" value="1"/>
</dbReference>
<evidence type="ECO:0000256" key="10">
    <source>
        <dbReference type="SAM" id="SignalP"/>
    </source>
</evidence>
<comment type="caution">
    <text evidence="12">The sequence shown here is derived from an EMBL/GenBank/DDBJ whole genome shotgun (WGS) entry which is preliminary data.</text>
</comment>
<dbReference type="InterPro" id="IPR000719">
    <property type="entry name" value="Prot_kinase_dom"/>
</dbReference>
<accession>A0A2H5N8P1</accession>
<dbReference type="GO" id="GO:0016020">
    <property type="term" value="C:membrane"/>
    <property type="evidence" value="ECO:0007669"/>
    <property type="project" value="UniProtKB-SubCell"/>
</dbReference>
<evidence type="ECO:0000256" key="8">
    <source>
        <dbReference type="ARBA" id="ARBA00023170"/>
    </source>
</evidence>
<dbReference type="InterPro" id="IPR011009">
    <property type="entry name" value="Kinase-like_dom_sf"/>
</dbReference>
<dbReference type="InterPro" id="IPR032675">
    <property type="entry name" value="LRR_dom_sf"/>
</dbReference>
<keyword evidence="4 10" id="KW-0732">Signal</keyword>